<dbReference type="EMBL" id="BROD01000001">
    <property type="protein sequence ID" value="GKX65670.1"/>
    <property type="molecule type" value="Genomic_DNA"/>
</dbReference>
<keyword evidence="2" id="KW-1185">Reference proteome</keyword>
<reference evidence="1" key="1">
    <citation type="journal article" date="2025" name="Int. J. Syst. Evol. Microbiol.">
        <title>Inconstantimicrobium mannanitabidum sp. nov., a novel member of the family Clostridiaceae isolated from anoxic soil under the treatment of reductive soil disinfestation.</title>
        <authorList>
            <person name="Ueki A."/>
            <person name="Tonouchi A."/>
            <person name="Honma S."/>
            <person name="Kaku N."/>
            <person name="Ueki K."/>
        </authorList>
    </citation>
    <scope>NUCLEOTIDE SEQUENCE</scope>
    <source>
        <strain evidence="1">TW13</strain>
    </source>
</reference>
<accession>A0ACB5R909</accession>
<evidence type="ECO:0000313" key="2">
    <source>
        <dbReference type="Proteomes" id="UP001058074"/>
    </source>
</evidence>
<proteinExistence type="predicted"/>
<comment type="caution">
    <text evidence="1">The sequence shown here is derived from an EMBL/GenBank/DDBJ whole genome shotgun (WGS) entry which is preliminary data.</text>
</comment>
<gene>
    <name evidence="1" type="ORF">rsdtw13_09280</name>
</gene>
<evidence type="ECO:0000313" key="1">
    <source>
        <dbReference type="EMBL" id="GKX65670.1"/>
    </source>
</evidence>
<name>A0ACB5R909_9CLOT</name>
<protein>
    <submittedName>
        <fullName evidence="1">QacE family quaternary ammonium compound efflux SMR transporter</fullName>
    </submittedName>
</protein>
<dbReference type="Proteomes" id="UP001058074">
    <property type="component" value="Unassembled WGS sequence"/>
</dbReference>
<organism evidence="1 2">
    <name type="scientific">Inconstantimicrobium mannanitabidum</name>
    <dbReference type="NCBI Taxonomy" id="1604901"/>
    <lineage>
        <taxon>Bacteria</taxon>
        <taxon>Bacillati</taxon>
        <taxon>Bacillota</taxon>
        <taxon>Clostridia</taxon>
        <taxon>Eubacteriales</taxon>
        <taxon>Clostridiaceae</taxon>
        <taxon>Inconstantimicrobium</taxon>
    </lineage>
</organism>
<sequence length="112" mass="12145">MISFYMQWIYLFLAIGFEITATTLMKVSNGFSKILPTIGTGLGYIICFTCLSMALKKIDISVAYAIWSAAGIVIISTIGVLFFKENISFLKVVSILLIVLGVIGLNLSGATH</sequence>